<sequence length="102" mass="12296">MGGGLKLEFVKSTDPANFIIFLYAHEYIVPFELKNNLTGERLELRRFNKRNWLLVRYPVERDEAKWAEWERWAVPEWEKEAVELDCLWYRVNINFGDKDTGD</sequence>
<accession>A0A183CSK4</accession>
<proteinExistence type="predicted"/>
<dbReference type="Proteomes" id="UP000050741">
    <property type="component" value="Unassembled WGS sequence"/>
</dbReference>
<protein>
    <submittedName>
        <fullName evidence="2">CS domain-containing protein</fullName>
    </submittedName>
</protein>
<evidence type="ECO:0000313" key="1">
    <source>
        <dbReference type="Proteomes" id="UP000050741"/>
    </source>
</evidence>
<reference evidence="2" key="2">
    <citation type="submission" date="2016-06" db="UniProtKB">
        <authorList>
            <consortium name="WormBaseParasite"/>
        </authorList>
    </citation>
    <scope>IDENTIFICATION</scope>
</reference>
<reference evidence="1" key="1">
    <citation type="submission" date="2014-05" db="EMBL/GenBank/DDBJ databases">
        <title>The genome and life-stage specific transcriptomes of Globodera pallida elucidate key aspects of plant parasitism by a cyst nematode.</title>
        <authorList>
            <person name="Cotton J.A."/>
            <person name="Lilley C.J."/>
            <person name="Jones L.M."/>
            <person name="Kikuchi T."/>
            <person name="Reid A.J."/>
            <person name="Thorpe P."/>
            <person name="Tsai I.J."/>
            <person name="Beasley H."/>
            <person name="Blok V."/>
            <person name="Cock P.J.A."/>
            <person name="Van den Akker S.E."/>
            <person name="Holroyd N."/>
            <person name="Hunt M."/>
            <person name="Mantelin S."/>
            <person name="Naghra H."/>
            <person name="Pain A."/>
            <person name="Palomares-Rius J.E."/>
            <person name="Zarowiecki M."/>
            <person name="Berriman M."/>
            <person name="Jones J.T."/>
            <person name="Urwin P.E."/>
        </authorList>
    </citation>
    <scope>NUCLEOTIDE SEQUENCE [LARGE SCALE GENOMIC DNA]</scope>
    <source>
        <strain evidence="1">Lindley</strain>
    </source>
</reference>
<dbReference type="AlphaFoldDB" id="A0A183CSK4"/>
<keyword evidence="1" id="KW-1185">Reference proteome</keyword>
<organism evidence="1 2">
    <name type="scientific">Globodera pallida</name>
    <name type="common">Potato cyst nematode worm</name>
    <name type="synonym">Heterodera pallida</name>
    <dbReference type="NCBI Taxonomy" id="36090"/>
    <lineage>
        <taxon>Eukaryota</taxon>
        <taxon>Metazoa</taxon>
        <taxon>Ecdysozoa</taxon>
        <taxon>Nematoda</taxon>
        <taxon>Chromadorea</taxon>
        <taxon>Rhabditida</taxon>
        <taxon>Tylenchina</taxon>
        <taxon>Tylenchomorpha</taxon>
        <taxon>Tylenchoidea</taxon>
        <taxon>Heteroderidae</taxon>
        <taxon>Heteroderinae</taxon>
        <taxon>Globodera</taxon>
    </lineage>
</organism>
<dbReference type="WBParaSite" id="GPLIN_001586200">
    <property type="protein sequence ID" value="GPLIN_001586200"/>
    <property type="gene ID" value="GPLIN_001586200"/>
</dbReference>
<name>A0A183CSK4_GLOPA</name>
<evidence type="ECO:0000313" key="2">
    <source>
        <dbReference type="WBParaSite" id="GPLIN_001586200"/>
    </source>
</evidence>